<keyword evidence="7 12" id="KW-0862">Zinc</keyword>
<evidence type="ECO:0000256" key="10">
    <source>
        <dbReference type="ARBA" id="ARBA00023212"/>
    </source>
</evidence>
<evidence type="ECO:0000256" key="2">
    <source>
        <dbReference type="ARBA" id="ARBA00004246"/>
    </source>
</evidence>
<dbReference type="GO" id="GO:0007179">
    <property type="term" value="P:transforming growth factor beta receptor signaling pathway"/>
    <property type="evidence" value="ECO:0007669"/>
    <property type="project" value="TreeGrafter"/>
</dbReference>
<dbReference type="Gene3D" id="2.10.110.10">
    <property type="entry name" value="Cysteine Rich Protein"/>
    <property type="match status" value="4"/>
</dbReference>
<dbReference type="InterPro" id="IPR017305">
    <property type="entry name" value="Tgfb1i1/Leupaxin/TGFB1I1"/>
</dbReference>
<dbReference type="Ensembl" id="ENSCVAT00000022631.1">
    <property type="protein sequence ID" value="ENSCVAP00000014730.1"/>
    <property type="gene ID" value="ENSCVAG00000017510.1"/>
</dbReference>
<dbReference type="FunFam" id="2.10.110.10:FF:000012">
    <property type="entry name" value="Paxillin isoform 1"/>
    <property type="match status" value="1"/>
</dbReference>
<keyword evidence="9 11" id="KW-0440">LIM domain</keyword>
<evidence type="ECO:0000256" key="4">
    <source>
        <dbReference type="ARBA" id="ARBA00022553"/>
    </source>
</evidence>
<dbReference type="PROSITE" id="PS50023">
    <property type="entry name" value="LIM_DOMAIN_2"/>
    <property type="match status" value="4"/>
</dbReference>
<keyword evidence="4" id="KW-0597">Phosphoprotein</keyword>
<feature type="domain" description="LIM zinc-binding" evidence="14">
    <location>
        <begin position="445"/>
        <end position="502"/>
    </location>
</feature>
<evidence type="ECO:0000313" key="15">
    <source>
        <dbReference type="Ensembl" id="ENSCVAP00000014730.1"/>
    </source>
</evidence>
<dbReference type="InterPro" id="IPR001781">
    <property type="entry name" value="Znf_LIM"/>
</dbReference>
<dbReference type="FunFam" id="2.10.110.10:FF:000009">
    <property type="entry name" value="Paxillin isoform 1"/>
    <property type="match status" value="1"/>
</dbReference>
<evidence type="ECO:0000256" key="1">
    <source>
        <dbReference type="ARBA" id="ARBA00004245"/>
    </source>
</evidence>
<feature type="compositionally biased region" description="Low complexity" evidence="13">
    <location>
        <begin position="181"/>
        <end position="209"/>
    </location>
</feature>
<dbReference type="SUPFAM" id="SSF57716">
    <property type="entry name" value="Glucocorticoid receptor-like (DNA-binding domain)"/>
    <property type="match status" value="5"/>
</dbReference>
<comment type="subcellular location">
    <subcellularLocation>
        <location evidence="2">Cell junction</location>
        <location evidence="2">Focal adhesion</location>
    </subcellularLocation>
    <subcellularLocation>
        <location evidence="1">Cytoplasm</location>
        <location evidence="1">Cytoskeleton</location>
    </subcellularLocation>
</comment>
<evidence type="ECO:0000256" key="9">
    <source>
        <dbReference type="ARBA" id="ARBA00023038"/>
    </source>
</evidence>
<dbReference type="PANTHER" id="PTHR24216">
    <property type="entry name" value="PAXILLIN-RELATED"/>
    <property type="match status" value="1"/>
</dbReference>
<dbReference type="FunFam" id="2.10.110.10:FF:000008">
    <property type="entry name" value="Paxillin isoform 1"/>
    <property type="match status" value="1"/>
</dbReference>
<feature type="compositionally biased region" description="Low complexity" evidence="13">
    <location>
        <begin position="95"/>
        <end position="105"/>
    </location>
</feature>
<dbReference type="CDD" id="cd09338">
    <property type="entry name" value="LIM3_Paxillin_like"/>
    <property type="match status" value="1"/>
</dbReference>
<dbReference type="PIRSF" id="PIRSF037881">
    <property type="entry name" value="Leupaxin"/>
    <property type="match status" value="1"/>
</dbReference>
<dbReference type="CDD" id="cd09336">
    <property type="entry name" value="LIM1_Paxillin_like"/>
    <property type="match status" value="1"/>
</dbReference>
<dbReference type="AlphaFoldDB" id="A0A3Q2G094"/>
<keyword evidence="6" id="KW-0677">Repeat</keyword>
<sequence length="502" mass="54859">QDDLDNNALLADLESTTSHISKRPVFLPDETPYSIPTGGLPYQDVSRPPPVPPPPSADALNGSLTDQPDSHHSSQQASSSPVCAFSFPNKHKTSDSSSAAMSSALGSNLSELDRLLLELNAVQQSSPSFPTTEEAAPPLPSCSITHYENGGAPDILVSPPPQEKPKRNGIRAEDVGGLLEGSGPSPSSSSGHNDLDASSQQQSRMSASCATRELDELMASLSDFKILAQGKAGPPGGPPTQVNKLDNMLGSLQSDLNKLGVQTVAKGVCGACCKPIVGQVVTAMGRTWHPEHFVCTHCQEEIGSRNFFEREGQPYCEKDYHHLFSPRCYYCNGPILDKVVTALDRTWHPEHFFCAQCGSFFGPEGFHEKDGKAYCRKDYFDMFAPKCGGCARAILENYISALNCLWHPECFVCRECFTPFVNGSFFEHDGQPYCEVHYHERRGSLCSGCQKPITGRCITAMAKKFHPEHFVCAFCLKQLNKGTFKEQNDKPYCQGCFIKLFS</sequence>
<feature type="region of interest" description="Disordered" evidence="13">
    <location>
        <begin position="1"/>
        <end position="105"/>
    </location>
</feature>
<dbReference type="GO" id="GO:0005856">
    <property type="term" value="C:cytoskeleton"/>
    <property type="evidence" value="ECO:0007669"/>
    <property type="project" value="UniProtKB-SubCell"/>
</dbReference>
<feature type="domain" description="LIM zinc-binding" evidence="14">
    <location>
        <begin position="385"/>
        <end position="444"/>
    </location>
</feature>
<evidence type="ECO:0000256" key="6">
    <source>
        <dbReference type="ARBA" id="ARBA00022737"/>
    </source>
</evidence>
<accession>A0A3Q2G094</accession>
<feature type="compositionally biased region" description="Low complexity" evidence="13">
    <location>
        <begin position="1"/>
        <end position="13"/>
    </location>
</feature>
<evidence type="ECO:0000256" key="3">
    <source>
        <dbReference type="ARBA" id="ARBA00022490"/>
    </source>
</evidence>
<dbReference type="SMART" id="SM00132">
    <property type="entry name" value="LIM"/>
    <property type="match status" value="4"/>
</dbReference>
<keyword evidence="3" id="KW-0963">Cytoplasm</keyword>
<dbReference type="GeneTree" id="ENSGT00940000158897"/>
<feature type="region of interest" description="Disordered" evidence="13">
    <location>
        <begin position="125"/>
        <end position="209"/>
    </location>
</feature>
<dbReference type="PROSITE" id="PS00478">
    <property type="entry name" value="LIM_DOMAIN_1"/>
    <property type="match status" value="3"/>
</dbReference>
<comment type="similarity">
    <text evidence="11">Belongs to the paxillin family.</text>
</comment>
<name>A0A3Q2G094_CYPVA</name>
<evidence type="ECO:0000256" key="11">
    <source>
        <dbReference type="PIRNR" id="PIRNR037881"/>
    </source>
</evidence>
<evidence type="ECO:0000256" key="5">
    <source>
        <dbReference type="ARBA" id="ARBA00022723"/>
    </source>
</evidence>
<dbReference type="InterPro" id="IPR047075">
    <property type="entry name" value="Paxillin_TGFB1I1_LIM_dom1"/>
</dbReference>
<dbReference type="Pfam" id="PF03535">
    <property type="entry name" value="Paxillin"/>
    <property type="match status" value="2"/>
</dbReference>
<evidence type="ECO:0000256" key="7">
    <source>
        <dbReference type="ARBA" id="ARBA00022833"/>
    </source>
</evidence>
<evidence type="ECO:0000259" key="14">
    <source>
        <dbReference type="PROSITE" id="PS50023"/>
    </source>
</evidence>
<feature type="domain" description="LIM zinc-binding" evidence="14">
    <location>
        <begin position="267"/>
        <end position="326"/>
    </location>
</feature>
<keyword evidence="8" id="KW-0965">Cell junction</keyword>
<dbReference type="FunFam" id="2.10.110.10:FF:000018">
    <property type="entry name" value="Paxillin isoform 1"/>
    <property type="match status" value="1"/>
</dbReference>
<feature type="domain" description="LIM zinc-binding" evidence="14">
    <location>
        <begin position="327"/>
        <end position="384"/>
    </location>
</feature>
<feature type="compositionally biased region" description="Pro residues" evidence="13">
    <location>
        <begin position="47"/>
        <end position="56"/>
    </location>
</feature>
<evidence type="ECO:0000256" key="13">
    <source>
        <dbReference type="SAM" id="MobiDB-lite"/>
    </source>
</evidence>
<feature type="compositionally biased region" description="Basic and acidic residues" evidence="13">
    <location>
        <begin position="163"/>
        <end position="174"/>
    </location>
</feature>
<evidence type="ECO:0000256" key="8">
    <source>
        <dbReference type="ARBA" id="ARBA00022949"/>
    </source>
</evidence>
<evidence type="ECO:0000313" key="16">
    <source>
        <dbReference type="Proteomes" id="UP000265020"/>
    </source>
</evidence>
<keyword evidence="5 12" id="KW-0479">Metal-binding</keyword>
<keyword evidence="16" id="KW-1185">Reference proteome</keyword>
<dbReference type="PANTHER" id="PTHR24216:SF11">
    <property type="entry name" value="PAXILLIN"/>
    <property type="match status" value="1"/>
</dbReference>
<dbReference type="Proteomes" id="UP000265020">
    <property type="component" value="Unassembled WGS sequence"/>
</dbReference>
<dbReference type="GO" id="GO:0043542">
    <property type="term" value="P:endothelial cell migration"/>
    <property type="evidence" value="ECO:0007669"/>
    <property type="project" value="TreeGrafter"/>
</dbReference>
<evidence type="ECO:0000256" key="12">
    <source>
        <dbReference type="PROSITE-ProRule" id="PRU00125"/>
    </source>
</evidence>
<keyword evidence="10" id="KW-0206">Cytoskeleton</keyword>
<organism evidence="15 16">
    <name type="scientific">Cyprinodon variegatus</name>
    <name type="common">Sheepshead minnow</name>
    <dbReference type="NCBI Taxonomy" id="28743"/>
    <lineage>
        <taxon>Eukaryota</taxon>
        <taxon>Metazoa</taxon>
        <taxon>Chordata</taxon>
        <taxon>Craniata</taxon>
        <taxon>Vertebrata</taxon>
        <taxon>Euteleostomi</taxon>
        <taxon>Actinopterygii</taxon>
        <taxon>Neopterygii</taxon>
        <taxon>Teleostei</taxon>
        <taxon>Neoteleostei</taxon>
        <taxon>Acanthomorphata</taxon>
        <taxon>Ovalentaria</taxon>
        <taxon>Atherinomorphae</taxon>
        <taxon>Cyprinodontiformes</taxon>
        <taxon>Cyprinodontidae</taxon>
        <taxon>Cyprinodon</taxon>
    </lineage>
</organism>
<reference evidence="15" key="1">
    <citation type="submission" date="2025-08" db="UniProtKB">
        <authorList>
            <consortium name="Ensembl"/>
        </authorList>
    </citation>
    <scope>IDENTIFICATION</scope>
</reference>
<reference evidence="15" key="2">
    <citation type="submission" date="2025-09" db="UniProtKB">
        <authorList>
            <consortium name="Ensembl"/>
        </authorList>
    </citation>
    <scope>IDENTIFICATION</scope>
</reference>
<dbReference type="GO" id="GO:0046872">
    <property type="term" value="F:metal ion binding"/>
    <property type="evidence" value="ECO:0007669"/>
    <property type="project" value="UniProtKB-KW"/>
</dbReference>
<proteinExistence type="inferred from homology"/>
<dbReference type="GO" id="GO:0005925">
    <property type="term" value="C:focal adhesion"/>
    <property type="evidence" value="ECO:0007669"/>
    <property type="project" value="UniProtKB-SubCell"/>
</dbReference>
<protein>
    <submittedName>
        <fullName evidence="15">Paxillin b</fullName>
    </submittedName>
</protein>
<dbReference type="Pfam" id="PF00412">
    <property type="entry name" value="LIM"/>
    <property type="match status" value="4"/>
</dbReference>
<dbReference type="PRINTS" id="PR00832">
    <property type="entry name" value="PAXILLIN"/>
</dbReference>
<dbReference type="GO" id="GO:0034446">
    <property type="term" value="P:substrate adhesion-dependent cell spreading"/>
    <property type="evidence" value="ECO:0007669"/>
    <property type="project" value="TreeGrafter"/>
</dbReference>